<dbReference type="Proteomes" id="UP001162881">
    <property type="component" value="Unassembled WGS sequence"/>
</dbReference>
<evidence type="ECO:0000256" key="5">
    <source>
        <dbReference type="ARBA" id="ARBA00022741"/>
    </source>
</evidence>
<keyword evidence="7" id="KW-0067">ATP-binding</keyword>
<reference evidence="9" key="1">
    <citation type="submission" date="2022-03" db="EMBL/GenBank/DDBJ databases">
        <title>Identification of a novel bacterium isolated from mangrove sediments.</title>
        <authorList>
            <person name="Pan X."/>
        </authorList>
    </citation>
    <scope>NUCLEOTIDE SEQUENCE</scope>
    <source>
        <strain evidence="9">B1949</strain>
    </source>
</reference>
<evidence type="ECO:0000256" key="6">
    <source>
        <dbReference type="ARBA" id="ARBA00022777"/>
    </source>
</evidence>
<dbReference type="EC" id="2.7.13.3" evidence="2"/>
<keyword evidence="8" id="KW-1133">Transmembrane helix</keyword>
<evidence type="ECO:0000256" key="1">
    <source>
        <dbReference type="ARBA" id="ARBA00000085"/>
    </source>
</evidence>
<dbReference type="SUPFAM" id="SSF55874">
    <property type="entry name" value="ATPase domain of HSP90 chaperone/DNA topoisomerase II/histidine kinase"/>
    <property type="match status" value="1"/>
</dbReference>
<dbReference type="InterPro" id="IPR036890">
    <property type="entry name" value="HATPase_C_sf"/>
</dbReference>
<organism evidence="9 10">
    <name type="scientific">Novosphingobium organovorum</name>
    <dbReference type="NCBI Taxonomy" id="2930092"/>
    <lineage>
        <taxon>Bacteria</taxon>
        <taxon>Pseudomonadati</taxon>
        <taxon>Pseudomonadota</taxon>
        <taxon>Alphaproteobacteria</taxon>
        <taxon>Sphingomonadales</taxon>
        <taxon>Sphingomonadaceae</taxon>
        <taxon>Novosphingobium</taxon>
    </lineage>
</organism>
<keyword evidence="4" id="KW-0808">Transferase</keyword>
<keyword evidence="6 9" id="KW-0418">Kinase</keyword>
<evidence type="ECO:0000313" key="9">
    <source>
        <dbReference type="EMBL" id="MCJ2182572.1"/>
    </source>
</evidence>
<evidence type="ECO:0000256" key="3">
    <source>
        <dbReference type="ARBA" id="ARBA00022553"/>
    </source>
</evidence>
<sequence>MTQVQVGIGLGAIAFVSGRAVSGAMPALNPGDLFVPFLLLASLLGRWPGGLAFLAVFAAAQWIGGIWPQGFGASQGFVGPPRARDAVFALRDVVPGVLVLVIAEAGQRVMQARLDAAREDVAWQQTLVREVEHRAKNDFALAASLLEIDRRRAATNPASNPADVIEDALDRLQIFAGLYSPHARLRHLSSGLAMRPYLVEICDRLARAGLSDRVDVVTDFADVRLEPGVALGVGLYLNEALLNCAKYAFGTQGRAGTILIALVATPNAWALSIKDDGPGFSADPRAGEGEGLLAAFARQAGARHAVDVSPLGRHLRIAGRRPRP</sequence>
<keyword evidence="3" id="KW-0597">Phosphoprotein</keyword>
<feature type="transmembrane region" description="Helical" evidence="8">
    <location>
        <begin position="47"/>
        <end position="67"/>
    </location>
</feature>
<evidence type="ECO:0000256" key="8">
    <source>
        <dbReference type="SAM" id="Phobius"/>
    </source>
</evidence>
<keyword evidence="8" id="KW-0812">Transmembrane</keyword>
<dbReference type="PANTHER" id="PTHR41523:SF8">
    <property type="entry name" value="ETHYLENE RESPONSE SENSOR PROTEIN"/>
    <property type="match status" value="1"/>
</dbReference>
<name>A0ABT0BBY8_9SPHN</name>
<protein>
    <recommendedName>
        <fullName evidence="2">histidine kinase</fullName>
        <ecNumber evidence="2">2.7.13.3</ecNumber>
    </recommendedName>
</protein>
<proteinExistence type="predicted"/>
<dbReference type="PANTHER" id="PTHR41523">
    <property type="entry name" value="TWO-COMPONENT SYSTEM SENSOR PROTEIN"/>
    <property type="match status" value="1"/>
</dbReference>
<keyword evidence="8" id="KW-0472">Membrane</keyword>
<evidence type="ECO:0000256" key="4">
    <source>
        <dbReference type="ARBA" id="ARBA00022679"/>
    </source>
</evidence>
<keyword evidence="5" id="KW-0547">Nucleotide-binding</keyword>
<accession>A0ABT0BBY8</accession>
<gene>
    <name evidence="9" type="ORF">MTR62_07690</name>
</gene>
<evidence type="ECO:0000313" key="10">
    <source>
        <dbReference type="Proteomes" id="UP001162881"/>
    </source>
</evidence>
<dbReference type="Gene3D" id="3.30.565.10">
    <property type="entry name" value="Histidine kinase-like ATPase, C-terminal domain"/>
    <property type="match status" value="1"/>
</dbReference>
<evidence type="ECO:0000256" key="2">
    <source>
        <dbReference type="ARBA" id="ARBA00012438"/>
    </source>
</evidence>
<keyword evidence="10" id="KW-1185">Reference proteome</keyword>
<comment type="catalytic activity">
    <reaction evidence="1">
        <text>ATP + protein L-histidine = ADP + protein N-phospho-L-histidine.</text>
        <dbReference type="EC" id="2.7.13.3"/>
    </reaction>
</comment>
<comment type="caution">
    <text evidence="9">The sequence shown here is derived from an EMBL/GenBank/DDBJ whole genome shotgun (WGS) entry which is preliminary data.</text>
</comment>
<dbReference type="EMBL" id="JALHLF010000020">
    <property type="protein sequence ID" value="MCJ2182572.1"/>
    <property type="molecule type" value="Genomic_DNA"/>
</dbReference>
<evidence type="ECO:0000256" key="7">
    <source>
        <dbReference type="ARBA" id="ARBA00022840"/>
    </source>
</evidence>
<dbReference type="GO" id="GO:0016301">
    <property type="term" value="F:kinase activity"/>
    <property type="evidence" value="ECO:0007669"/>
    <property type="project" value="UniProtKB-KW"/>
</dbReference>